<keyword evidence="1" id="KW-0378">Hydrolase</keyword>
<dbReference type="Proteomes" id="UP000317214">
    <property type="component" value="Chromosome"/>
</dbReference>
<proteinExistence type="predicted"/>
<dbReference type="InterPro" id="IPR007404">
    <property type="entry name" value="YdjM-like"/>
</dbReference>
<gene>
    <name evidence="1" type="ORF">D5366_06965</name>
</gene>
<dbReference type="Pfam" id="PF04307">
    <property type="entry name" value="YdjM"/>
    <property type="match status" value="1"/>
</dbReference>
<dbReference type="EMBL" id="CP032485">
    <property type="protein sequence ID" value="QDH24993.1"/>
    <property type="molecule type" value="Genomic_DNA"/>
</dbReference>
<evidence type="ECO:0000313" key="2">
    <source>
        <dbReference type="Proteomes" id="UP000317214"/>
    </source>
</evidence>
<dbReference type="KEGG" id="ntn:D5366_06965"/>
<dbReference type="GO" id="GO:0016787">
    <property type="term" value="F:hydrolase activity"/>
    <property type="evidence" value="ECO:0007669"/>
    <property type="project" value="UniProtKB-KW"/>
</dbReference>
<name>A0A4Y6V4Y9_9PROT</name>
<dbReference type="AlphaFoldDB" id="A0A4Y6V4Y9"/>
<keyword evidence="2" id="KW-1185">Reference proteome</keyword>
<accession>A0A4Y6V4Y9</accession>
<organism evidence="1 2">
    <name type="scientific">Neokomagataea tanensis</name>
    <dbReference type="NCBI Taxonomy" id="661191"/>
    <lineage>
        <taxon>Bacteria</taxon>
        <taxon>Pseudomonadati</taxon>
        <taxon>Pseudomonadota</taxon>
        <taxon>Alphaproteobacteria</taxon>
        <taxon>Acetobacterales</taxon>
        <taxon>Acetobacteraceae</taxon>
        <taxon>Neokomagataea</taxon>
    </lineage>
</organism>
<evidence type="ECO:0000313" key="1">
    <source>
        <dbReference type="EMBL" id="QDH24993.1"/>
    </source>
</evidence>
<dbReference type="OrthoDB" id="5459053at2"/>
<dbReference type="PANTHER" id="PTHR35531">
    <property type="entry name" value="INNER MEMBRANE PROTEIN YBCI-RELATED"/>
    <property type="match status" value="1"/>
</dbReference>
<dbReference type="PANTHER" id="PTHR35531:SF1">
    <property type="entry name" value="INNER MEMBRANE PROTEIN YBCI-RELATED"/>
    <property type="match status" value="1"/>
</dbReference>
<reference evidence="1 2" key="1">
    <citation type="submission" date="2018-09" db="EMBL/GenBank/DDBJ databases">
        <title>The complete genome sequence of Neokomagataea tanensis NBRC 106556(T).</title>
        <authorList>
            <person name="Chua K.-O."/>
            <person name="See-Too W.-S."/>
            <person name="Hong K.-W."/>
            <person name="Yin W.-F."/>
            <person name="Chan K.-G."/>
        </authorList>
    </citation>
    <scope>NUCLEOTIDE SEQUENCE [LARGE SCALE GENOMIC DNA]</scope>
    <source>
        <strain evidence="2">AH13 \ NBRC 106556</strain>
    </source>
</reference>
<protein>
    <submittedName>
        <fullName evidence="1">Metal-dependent hydrolase</fullName>
    </submittedName>
</protein>
<dbReference type="RefSeq" id="WP_141492844.1">
    <property type="nucleotide sequence ID" value="NZ_CP032485.1"/>
</dbReference>
<sequence length="187" mass="20130">MTGRSHLLVGAFTSYCAMRWQILTPDIASFFTALIGSLLPDIDTERSMMGARMKWLSRPVARLCGHRGLTHSAVLWVAVAVLCRALFGGDVLAGPLGGLLLGVASHICVDLPTGGCQLFGPLSRSRVSVWPYVKTGGVGEVCLLVPTLALLGWFGWNAMPLHSEHDLHPHAHQRLHVPFSGDMALPS</sequence>